<comment type="subcellular location">
    <subcellularLocation>
        <location evidence="1">Membrane</location>
        <topology evidence="1">Multi-pass membrane protein</topology>
    </subcellularLocation>
</comment>
<evidence type="ECO:0000256" key="2">
    <source>
        <dbReference type="ARBA" id="ARBA00022448"/>
    </source>
</evidence>
<dbReference type="SUPFAM" id="SSF161111">
    <property type="entry name" value="Cation efflux protein transmembrane domain-like"/>
    <property type="match status" value="1"/>
</dbReference>
<feature type="transmembrane region" description="Helical" evidence="8">
    <location>
        <begin position="28"/>
        <end position="49"/>
    </location>
</feature>
<dbReference type="EMBL" id="SLZW01000008">
    <property type="protein sequence ID" value="TCS61286.1"/>
    <property type="molecule type" value="Genomic_DNA"/>
</dbReference>
<accession>A0A4R3J8N3</accession>
<dbReference type="InterPro" id="IPR045316">
    <property type="entry name" value="Msc2-like"/>
</dbReference>
<feature type="compositionally biased region" description="Basic and acidic residues" evidence="7">
    <location>
        <begin position="157"/>
        <end position="167"/>
    </location>
</feature>
<feature type="domain" description="Cation efflux protein transmembrane" evidence="9">
    <location>
        <begin position="30"/>
        <end position="246"/>
    </location>
</feature>
<sequence length="329" mass="35555">MHSKTIERLRHEHEFIDLESIRDGRRRVSIVIVLTVVTMALEIAAGTVFNSMALLADGWHMASHAGSLGIALFAYVYAQRHAANPSFTFGTGKVEYLGAFASAVALAMVAVLIAWDSLSRLLAPLTIRYDEAMAVAALGLVVNLVCAAILHGGTGGHTHDHPHDHPVSHAAGEAHGSGPHHTDQNRRAAYLHVLADALTSILAIAALLMGRLFGWAWLDAVIGMVGAAMIARWAVTLMRDSARVLVDGDVDAHTVERVRRLIESDADNKISDLHIWKIGAGHLGAVISVVTHHQRPPAHYKALLKEVRDLSHVTVEILPCEEEACMSND</sequence>
<evidence type="ECO:0000256" key="5">
    <source>
        <dbReference type="ARBA" id="ARBA00023065"/>
    </source>
</evidence>
<evidence type="ECO:0000259" key="9">
    <source>
        <dbReference type="Pfam" id="PF01545"/>
    </source>
</evidence>
<feature type="region of interest" description="Disordered" evidence="7">
    <location>
        <begin position="157"/>
        <end position="183"/>
    </location>
</feature>
<evidence type="ECO:0000256" key="1">
    <source>
        <dbReference type="ARBA" id="ARBA00004141"/>
    </source>
</evidence>
<dbReference type="PANTHER" id="PTHR45755:SF4">
    <property type="entry name" value="ZINC TRANSPORTER 7"/>
    <property type="match status" value="1"/>
</dbReference>
<evidence type="ECO:0000313" key="10">
    <source>
        <dbReference type="EMBL" id="TCS61286.1"/>
    </source>
</evidence>
<dbReference type="GO" id="GO:0005385">
    <property type="term" value="F:zinc ion transmembrane transporter activity"/>
    <property type="evidence" value="ECO:0007669"/>
    <property type="project" value="InterPro"/>
</dbReference>
<dbReference type="InterPro" id="IPR058533">
    <property type="entry name" value="Cation_efflux_TM"/>
</dbReference>
<dbReference type="Proteomes" id="UP000295304">
    <property type="component" value="Unassembled WGS sequence"/>
</dbReference>
<dbReference type="InterPro" id="IPR002524">
    <property type="entry name" value="Cation_efflux"/>
</dbReference>
<organism evidence="10 11">
    <name type="scientific">Varunaivibrio sulfuroxidans</name>
    <dbReference type="NCBI Taxonomy" id="1773489"/>
    <lineage>
        <taxon>Bacteria</taxon>
        <taxon>Pseudomonadati</taxon>
        <taxon>Pseudomonadota</taxon>
        <taxon>Alphaproteobacteria</taxon>
        <taxon>Rhodospirillales</taxon>
        <taxon>Magnetovibrionaceae</taxon>
        <taxon>Varunaivibrio</taxon>
    </lineage>
</organism>
<dbReference type="Gene3D" id="1.20.1510.10">
    <property type="entry name" value="Cation efflux protein transmembrane domain"/>
    <property type="match status" value="1"/>
</dbReference>
<keyword evidence="11" id="KW-1185">Reference proteome</keyword>
<keyword evidence="2" id="KW-0813">Transport</keyword>
<name>A0A4R3J8N3_9PROT</name>
<dbReference type="NCBIfam" id="NF033827">
    <property type="entry name" value="CDF_efflux_DmeF"/>
    <property type="match status" value="1"/>
</dbReference>
<feature type="transmembrane region" description="Helical" evidence="8">
    <location>
        <begin position="215"/>
        <end position="235"/>
    </location>
</feature>
<evidence type="ECO:0000256" key="8">
    <source>
        <dbReference type="SAM" id="Phobius"/>
    </source>
</evidence>
<evidence type="ECO:0000256" key="7">
    <source>
        <dbReference type="SAM" id="MobiDB-lite"/>
    </source>
</evidence>
<dbReference type="OrthoDB" id="271709at2"/>
<keyword evidence="4 8" id="KW-1133">Transmembrane helix</keyword>
<proteinExistence type="predicted"/>
<keyword evidence="5" id="KW-0406">Ion transport</keyword>
<evidence type="ECO:0000256" key="4">
    <source>
        <dbReference type="ARBA" id="ARBA00022989"/>
    </source>
</evidence>
<keyword evidence="6 8" id="KW-0472">Membrane</keyword>
<dbReference type="NCBIfam" id="TIGR01297">
    <property type="entry name" value="CDF"/>
    <property type="match status" value="1"/>
</dbReference>
<feature type="transmembrane region" description="Helical" evidence="8">
    <location>
        <begin position="94"/>
        <end position="115"/>
    </location>
</feature>
<comment type="caution">
    <text evidence="10">The sequence shown here is derived from an EMBL/GenBank/DDBJ whole genome shotgun (WGS) entry which is preliminary data.</text>
</comment>
<keyword evidence="3 8" id="KW-0812">Transmembrane</keyword>
<dbReference type="PANTHER" id="PTHR45755">
    <property type="match status" value="1"/>
</dbReference>
<feature type="transmembrane region" description="Helical" evidence="8">
    <location>
        <begin position="135"/>
        <end position="153"/>
    </location>
</feature>
<dbReference type="InterPro" id="IPR027469">
    <property type="entry name" value="Cation_efflux_TMD_sf"/>
</dbReference>
<dbReference type="Pfam" id="PF01545">
    <property type="entry name" value="Cation_efflux"/>
    <property type="match status" value="1"/>
</dbReference>
<reference evidence="10 11" key="1">
    <citation type="submission" date="2019-03" db="EMBL/GenBank/DDBJ databases">
        <title>Genomic Encyclopedia of Type Strains, Phase IV (KMG-IV): sequencing the most valuable type-strain genomes for metagenomic binning, comparative biology and taxonomic classification.</title>
        <authorList>
            <person name="Goeker M."/>
        </authorList>
    </citation>
    <scope>NUCLEOTIDE SEQUENCE [LARGE SCALE GENOMIC DNA]</scope>
    <source>
        <strain evidence="10 11">DSM 101688</strain>
    </source>
</reference>
<evidence type="ECO:0000256" key="6">
    <source>
        <dbReference type="ARBA" id="ARBA00023136"/>
    </source>
</evidence>
<dbReference type="AlphaFoldDB" id="A0A4R3J8N3"/>
<gene>
    <name evidence="10" type="ORF">EDD55_10886</name>
</gene>
<feature type="transmembrane region" description="Helical" evidence="8">
    <location>
        <begin position="189"/>
        <end position="209"/>
    </location>
</feature>
<feature type="transmembrane region" description="Helical" evidence="8">
    <location>
        <begin position="61"/>
        <end position="78"/>
    </location>
</feature>
<evidence type="ECO:0000256" key="3">
    <source>
        <dbReference type="ARBA" id="ARBA00022692"/>
    </source>
</evidence>
<dbReference type="GO" id="GO:0016020">
    <property type="term" value="C:membrane"/>
    <property type="evidence" value="ECO:0007669"/>
    <property type="project" value="UniProtKB-SubCell"/>
</dbReference>
<protein>
    <submittedName>
        <fullName evidence="10">Cation diffusion facilitator family transporter</fullName>
    </submittedName>
</protein>
<dbReference type="GO" id="GO:0006882">
    <property type="term" value="P:intracellular zinc ion homeostasis"/>
    <property type="evidence" value="ECO:0007669"/>
    <property type="project" value="InterPro"/>
</dbReference>
<dbReference type="RefSeq" id="WP_132939584.1">
    <property type="nucleotide sequence ID" value="NZ_CP119676.1"/>
</dbReference>
<evidence type="ECO:0000313" key="11">
    <source>
        <dbReference type="Proteomes" id="UP000295304"/>
    </source>
</evidence>